<feature type="region of interest" description="Disordered" evidence="5">
    <location>
        <begin position="21"/>
        <end position="55"/>
    </location>
</feature>
<feature type="compositionally biased region" description="Basic and acidic residues" evidence="5">
    <location>
        <begin position="46"/>
        <end position="55"/>
    </location>
</feature>
<dbReference type="InterPro" id="IPR052211">
    <property type="entry name" value="Cpx_auxiliary_protein"/>
</dbReference>
<comment type="subcellular location">
    <subcellularLocation>
        <location evidence="1">Periplasm</location>
    </subcellularLocation>
</comment>
<dbReference type="Gene3D" id="1.20.120.1490">
    <property type="match status" value="1"/>
</dbReference>
<feature type="chain" id="PRO_5042835626" evidence="6">
    <location>
        <begin position="21"/>
        <end position="153"/>
    </location>
</feature>
<dbReference type="RefSeq" id="WP_074976303.1">
    <property type="nucleotide sequence ID" value="NZ_FOLS01000001.1"/>
</dbReference>
<evidence type="ECO:0000313" key="8">
    <source>
        <dbReference type="Proteomes" id="UP000183385"/>
    </source>
</evidence>
<accession>A0AAQ1HPV5</accession>
<proteinExistence type="inferred from homology"/>
<comment type="similarity">
    <text evidence="2">Belongs to the CpxP/Spy family.</text>
</comment>
<feature type="region of interest" description="Disordered" evidence="5">
    <location>
        <begin position="94"/>
        <end position="153"/>
    </location>
</feature>
<dbReference type="AlphaFoldDB" id="A0AAQ1HPV5"/>
<evidence type="ECO:0000256" key="3">
    <source>
        <dbReference type="ARBA" id="ARBA00022729"/>
    </source>
</evidence>
<dbReference type="PANTHER" id="PTHR38102">
    <property type="entry name" value="PERIPLASMIC CHAPERONE SPY"/>
    <property type="match status" value="1"/>
</dbReference>
<evidence type="ECO:0000256" key="2">
    <source>
        <dbReference type="ARBA" id="ARBA00008441"/>
    </source>
</evidence>
<evidence type="ECO:0000313" key="7">
    <source>
        <dbReference type="EMBL" id="SFB83447.1"/>
    </source>
</evidence>
<dbReference type="GO" id="GO:0030288">
    <property type="term" value="C:outer membrane-bounded periplasmic space"/>
    <property type="evidence" value="ECO:0007669"/>
    <property type="project" value="TreeGrafter"/>
</dbReference>
<keyword evidence="4" id="KW-0574">Periplasm</keyword>
<evidence type="ECO:0000256" key="4">
    <source>
        <dbReference type="ARBA" id="ARBA00022764"/>
    </source>
</evidence>
<protein>
    <submittedName>
        <fullName evidence="7">Protein refolding chaperone Spy/CpxP family</fullName>
    </submittedName>
</protein>
<keyword evidence="8" id="KW-1185">Reference proteome</keyword>
<feature type="compositionally biased region" description="Basic and acidic residues" evidence="5">
    <location>
        <begin position="120"/>
        <end position="138"/>
    </location>
</feature>
<dbReference type="Pfam" id="PF07813">
    <property type="entry name" value="LTXXQ"/>
    <property type="match status" value="1"/>
</dbReference>
<keyword evidence="3 6" id="KW-0732">Signal</keyword>
<dbReference type="Proteomes" id="UP000183385">
    <property type="component" value="Unassembled WGS sequence"/>
</dbReference>
<organism evidence="7 8">
    <name type="scientific">Pseudomonas citronellolis</name>
    <dbReference type="NCBI Taxonomy" id="53408"/>
    <lineage>
        <taxon>Bacteria</taxon>
        <taxon>Pseudomonadati</taxon>
        <taxon>Pseudomonadota</taxon>
        <taxon>Gammaproteobacteria</taxon>
        <taxon>Pseudomonadales</taxon>
        <taxon>Pseudomonadaceae</taxon>
        <taxon>Pseudomonas</taxon>
    </lineage>
</organism>
<feature type="signal peptide" evidence="6">
    <location>
        <begin position="1"/>
        <end position="20"/>
    </location>
</feature>
<dbReference type="PANTHER" id="PTHR38102:SF1">
    <property type="entry name" value="PERIPLASMIC CHAPERONE SPY"/>
    <property type="match status" value="1"/>
</dbReference>
<name>A0AAQ1HPV5_9PSED</name>
<feature type="compositionally biased region" description="Basic and acidic residues" evidence="5">
    <location>
        <begin position="94"/>
        <end position="113"/>
    </location>
</feature>
<evidence type="ECO:0000256" key="1">
    <source>
        <dbReference type="ARBA" id="ARBA00004418"/>
    </source>
</evidence>
<reference evidence="7 8" key="1">
    <citation type="submission" date="2016-10" db="EMBL/GenBank/DDBJ databases">
        <authorList>
            <person name="Varghese N."/>
            <person name="Submissions S."/>
        </authorList>
    </citation>
    <scope>NUCLEOTIDE SEQUENCE [LARGE SCALE GENOMIC DNA]</scope>
    <source>
        <strain evidence="7 8">LMG 18378</strain>
    </source>
</reference>
<dbReference type="InterPro" id="IPR012899">
    <property type="entry name" value="LTXXQ"/>
</dbReference>
<dbReference type="GO" id="GO:0051082">
    <property type="term" value="F:unfolded protein binding"/>
    <property type="evidence" value="ECO:0007669"/>
    <property type="project" value="TreeGrafter"/>
</dbReference>
<evidence type="ECO:0000256" key="5">
    <source>
        <dbReference type="SAM" id="MobiDB-lite"/>
    </source>
</evidence>
<gene>
    <name evidence="7" type="ORF">SAMN05216577_10184</name>
</gene>
<dbReference type="EMBL" id="FOLS01000001">
    <property type="protein sequence ID" value="SFB83447.1"/>
    <property type="molecule type" value="Genomic_DNA"/>
</dbReference>
<comment type="caution">
    <text evidence="7">The sequence shown here is derived from an EMBL/GenBank/DDBJ whole genome shotgun (WGS) entry which is preliminary data.</text>
</comment>
<sequence>MRKTLTALMFAAALPTLAMAATPAPTDAPPPPAGAPMMDGHGPRFGHGDRGGPMRELNLSKEQRQQVGKLMGDSMKSRHDITDKYLSKLSAADRKAMQDELKASHDKTQKDIRALLTPEQQKKFDELKTQREQRKAEWAEFQQWKAQKDGKTN</sequence>
<evidence type="ECO:0000256" key="6">
    <source>
        <dbReference type="SAM" id="SignalP"/>
    </source>
</evidence>